<dbReference type="NCBIfam" id="TIGR02246">
    <property type="entry name" value="SgcJ/EcaC family oxidoreductase"/>
    <property type="match status" value="1"/>
</dbReference>
<keyword evidence="3" id="KW-1185">Reference proteome</keyword>
<dbReference type="SUPFAM" id="SSF54427">
    <property type="entry name" value="NTF2-like"/>
    <property type="match status" value="1"/>
</dbReference>
<organism evidence="2 3">
    <name type="scientific">Kaustia mangrovi</name>
    <dbReference type="NCBI Taxonomy" id="2593653"/>
    <lineage>
        <taxon>Bacteria</taxon>
        <taxon>Pseudomonadati</taxon>
        <taxon>Pseudomonadota</taxon>
        <taxon>Alphaproteobacteria</taxon>
        <taxon>Hyphomicrobiales</taxon>
        <taxon>Parvibaculaceae</taxon>
        <taxon>Kaustia</taxon>
    </lineage>
</organism>
<gene>
    <name evidence="2" type="ORF">HW532_02745</name>
</gene>
<accession>A0A7S8C1N8</accession>
<dbReference type="Gene3D" id="3.10.450.50">
    <property type="match status" value="1"/>
</dbReference>
<dbReference type="EMBL" id="CP058214">
    <property type="protein sequence ID" value="QPC41732.1"/>
    <property type="molecule type" value="Genomic_DNA"/>
</dbReference>
<dbReference type="KEGG" id="kmn:HW532_02745"/>
<name>A0A7S8C1N8_9HYPH</name>
<proteinExistence type="predicted"/>
<evidence type="ECO:0000259" key="1">
    <source>
        <dbReference type="Pfam" id="PF13474"/>
    </source>
</evidence>
<dbReference type="InterPro" id="IPR032710">
    <property type="entry name" value="NTF2-like_dom_sf"/>
</dbReference>
<dbReference type="InterPro" id="IPR037401">
    <property type="entry name" value="SnoaL-like"/>
</dbReference>
<reference evidence="2 3" key="1">
    <citation type="submission" date="2020-06" db="EMBL/GenBank/DDBJ databases">
        <title>Genome sequence of 2 isolates from Red Sea Mangroves.</title>
        <authorList>
            <person name="Sefrji F."/>
            <person name="Michoud G."/>
            <person name="Merlino G."/>
            <person name="Daffonchio D."/>
        </authorList>
    </citation>
    <scope>NUCLEOTIDE SEQUENCE [LARGE SCALE GENOMIC DNA]</scope>
    <source>
        <strain evidence="2 3">R1DC25</strain>
    </source>
</reference>
<dbReference type="RefSeq" id="WP_213162955.1">
    <property type="nucleotide sequence ID" value="NZ_CP058214.1"/>
</dbReference>
<sequence length="149" mass="16470">MTVETPDLTDEDAIRTLIEYWVEAALAKDLDAVMGCYTPDVVAFDAISALRFSGAQAYRAHWEACLSFAPEGETIMEVHDLSTHASGDVAFSHYLSRCGCTDETGEMKAGWMRATVCCRKVDGKWLIAHEHYSAPFDPQSGKALYDLEP</sequence>
<dbReference type="Pfam" id="PF13474">
    <property type="entry name" value="SnoaL_3"/>
    <property type="match status" value="1"/>
</dbReference>
<protein>
    <submittedName>
        <fullName evidence="2">SgcJ/EcaC family oxidoreductase</fullName>
    </submittedName>
</protein>
<dbReference type="Proteomes" id="UP000593594">
    <property type="component" value="Chromosome"/>
</dbReference>
<evidence type="ECO:0000313" key="3">
    <source>
        <dbReference type="Proteomes" id="UP000593594"/>
    </source>
</evidence>
<evidence type="ECO:0000313" key="2">
    <source>
        <dbReference type="EMBL" id="QPC41732.1"/>
    </source>
</evidence>
<feature type="domain" description="SnoaL-like" evidence="1">
    <location>
        <begin position="14"/>
        <end position="136"/>
    </location>
</feature>
<dbReference type="AlphaFoldDB" id="A0A7S8C1N8"/>
<dbReference type="InterPro" id="IPR011944">
    <property type="entry name" value="Steroid_delta5-4_isomerase"/>
</dbReference>